<proteinExistence type="predicted"/>
<evidence type="ECO:0000256" key="2">
    <source>
        <dbReference type="SAM" id="Phobius"/>
    </source>
</evidence>
<dbReference type="EMBL" id="LHQS01000002">
    <property type="protein sequence ID" value="RXE56095.1"/>
    <property type="molecule type" value="Genomic_DNA"/>
</dbReference>
<dbReference type="InterPro" id="IPR008965">
    <property type="entry name" value="CBM2/CBM3_carb-bd_dom_sf"/>
</dbReference>
<feature type="transmembrane region" description="Helical" evidence="2">
    <location>
        <begin position="310"/>
        <end position="329"/>
    </location>
</feature>
<evidence type="ECO:0000313" key="5">
    <source>
        <dbReference type="Proteomes" id="UP000290932"/>
    </source>
</evidence>
<accession>A0A498H189</accession>
<dbReference type="InterPro" id="IPR002102">
    <property type="entry name" value="Cohesin_dom"/>
</dbReference>
<feature type="domain" description="Cohesin" evidence="3">
    <location>
        <begin position="26"/>
        <end position="154"/>
    </location>
</feature>
<feature type="region of interest" description="Disordered" evidence="1">
    <location>
        <begin position="155"/>
        <end position="174"/>
    </location>
</feature>
<reference evidence="4 5" key="1">
    <citation type="journal article" date="2015" name="Int. J. Syst. Evol. Microbiol.">
        <title>Methanoculleus taiwanensis sp. nov., a methanogen isolated from deep marine sediment at the deformation front area near Taiwan.</title>
        <authorList>
            <person name="Weng C.Y."/>
            <person name="Chen S.C."/>
            <person name="Lai M.C."/>
            <person name="Wu S.Y."/>
            <person name="Lin S."/>
            <person name="Yang T.F."/>
            <person name="Chen P.C."/>
        </authorList>
    </citation>
    <scope>NUCLEOTIDE SEQUENCE [LARGE SCALE GENOMIC DNA]</scope>
    <source>
        <strain evidence="4 5">CYW4</strain>
    </source>
</reference>
<keyword evidence="2" id="KW-0812">Transmembrane</keyword>
<dbReference type="AlphaFoldDB" id="A0A498H189"/>
<evidence type="ECO:0000313" key="4">
    <source>
        <dbReference type="EMBL" id="RXE56095.1"/>
    </source>
</evidence>
<evidence type="ECO:0000256" key="1">
    <source>
        <dbReference type="SAM" id="MobiDB-lite"/>
    </source>
</evidence>
<dbReference type="GO" id="GO:0030246">
    <property type="term" value="F:carbohydrate binding"/>
    <property type="evidence" value="ECO:0007669"/>
    <property type="project" value="InterPro"/>
</dbReference>
<protein>
    <recommendedName>
        <fullName evidence="3">Cohesin domain-containing protein</fullName>
    </recommendedName>
</protein>
<keyword evidence="2" id="KW-0472">Membrane</keyword>
<comment type="caution">
    <text evidence="4">The sequence shown here is derived from an EMBL/GenBank/DDBJ whole genome shotgun (WGS) entry which is preliminary data.</text>
</comment>
<dbReference type="Gene3D" id="2.60.40.680">
    <property type="match status" value="1"/>
</dbReference>
<keyword evidence="5" id="KW-1185">Reference proteome</keyword>
<sequence length="331" mass="33283">MMKRWQWILVIVCLAYATVAVQAIPTVSIQDITLNPGETTVAEVSVTGAENLGTIALDLAYNPAVVQVTGVSGGSFDTGPLSNYNNSLGTARIGAFQIQSPGLEGAATVCEIGIEAVGAAGASTSLTIVSATLTDATPTGAEIEASLRSGQIHIAGTPTPTPDSGGSDPEPTATPHAALVTESLRDRMDRTGASEGIPVVVTGEVAALIEYLETAGIEYTLSESPNTVTCTVPTATITDLAKQTFVAVIDLSGASGTATPTPEPTSLSAAASGAAEVSTPTATAASTTVVTPSFTAIRTTESPATPASTAAPGFSIWLALAGVLLISILRR</sequence>
<gene>
    <name evidence="4" type="ORF">ABH15_07900</name>
</gene>
<dbReference type="Proteomes" id="UP000290932">
    <property type="component" value="Unassembled WGS sequence"/>
</dbReference>
<organism evidence="4 5">
    <name type="scientific">Methanoculleus taiwanensis</name>
    <dbReference type="NCBI Taxonomy" id="1550565"/>
    <lineage>
        <taxon>Archaea</taxon>
        <taxon>Methanobacteriati</taxon>
        <taxon>Methanobacteriota</taxon>
        <taxon>Stenosarchaea group</taxon>
        <taxon>Methanomicrobia</taxon>
        <taxon>Methanomicrobiales</taxon>
        <taxon>Methanomicrobiaceae</taxon>
        <taxon>Methanoculleus</taxon>
    </lineage>
</organism>
<evidence type="ECO:0000259" key="3">
    <source>
        <dbReference type="Pfam" id="PF00963"/>
    </source>
</evidence>
<name>A0A498H189_9EURY</name>
<dbReference type="CDD" id="cd08547">
    <property type="entry name" value="Type_II_cohesin"/>
    <property type="match status" value="1"/>
</dbReference>
<dbReference type="GO" id="GO:0000272">
    <property type="term" value="P:polysaccharide catabolic process"/>
    <property type="evidence" value="ECO:0007669"/>
    <property type="project" value="InterPro"/>
</dbReference>
<dbReference type="SUPFAM" id="SSF49384">
    <property type="entry name" value="Carbohydrate-binding domain"/>
    <property type="match status" value="1"/>
</dbReference>
<dbReference type="Pfam" id="PF00963">
    <property type="entry name" value="Cohesin"/>
    <property type="match status" value="1"/>
</dbReference>
<keyword evidence="2" id="KW-1133">Transmembrane helix</keyword>